<proteinExistence type="predicted"/>
<comment type="caution">
    <text evidence="1">The sequence shown here is derived from an EMBL/GenBank/DDBJ whole genome shotgun (WGS) entry which is preliminary data.</text>
</comment>
<dbReference type="Proteomes" id="UP001237642">
    <property type="component" value="Unassembled WGS sequence"/>
</dbReference>
<dbReference type="AlphaFoldDB" id="A0AAD8I4X3"/>
<protein>
    <submittedName>
        <fullName evidence="1">Uncharacterized protein</fullName>
    </submittedName>
</protein>
<accession>A0AAD8I4X3</accession>
<reference evidence="1" key="2">
    <citation type="submission" date="2023-05" db="EMBL/GenBank/DDBJ databases">
        <authorList>
            <person name="Schelkunov M.I."/>
        </authorList>
    </citation>
    <scope>NUCLEOTIDE SEQUENCE</scope>
    <source>
        <strain evidence="1">Hsosn_3</strain>
        <tissue evidence="1">Leaf</tissue>
    </source>
</reference>
<sequence>MERGGSLRIHLKGLCDLLAHPKSWKWLIPLTQRCPNWKQPESSIHRECKIILLVHQDKMKEEPARDGETEPMAKNSNLEVRVDAIVLNLSENCRQALYHALPMN</sequence>
<keyword evidence="2" id="KW-1185">Reference proteome</keyword>
<organism evidence="1 2">
    <name type="scientific">Heracleum sosnowskyi</name>
    <dbReference type="NCBI Taxonomy" id="360622"/>
    <lineage>
        <taxon>Eukaryota</taxon>
        <taxon>Viridiplantae</taxon>
        <taxon>Streptophyta</taxon>
        <taxon>Embryophyta</taxon>
        <taxon>Tracheophyta</taxon>
        <taxon>Spermatophyta</taxon>
        <taxon>Magnoliopsida</taxon>
        <taxon>eudicotyledons</taxon>
        <taxon>Gunneridae</taxon>
        <taxon>Pentapetalae</taxon>
        <taxon>asterids</taxon>
        <taxon>campanulids</taxon>
        <taxon>Apiales</taxon>
        <taxon>Apiaceae</taxon>
        <taxon>Apioideae</taxon>
        <taxon>apioid superclade</taxon>
        <taxon>Tordylieae</taxon>
        <taxon>Tordyliinae</taxon>
        <taxon>Heracleum</taxon>
    </lineage>
</organism>
<gene>
    <name evidence="1" type="ORF">POM88_025622</name>
</gene>
<evidence type="ECO:0000313" key="2">
    <source>
        <dbReference type="Proteomes" id="UP001237642"/>
    </source>
</evidence>
<evidence type="ECO:0000313" key="1">
    <source>
        <dbReference type="EMBL" id="KAK1378878.1"/>
    </source>
</evidence>
<reference evidence="1" key="1">
    <citation type="submission" date="2023-02" db="EMBL/GenBank/DDBJ databases">
        <title>Genome of toxic invasive species Heracleum sosnowskyi carries increased number of genes despite the absence of recent whole-genome duplications.</title>
        <authorList>
            <person name="Schelkunov M."/>
            <person name="Shtratnikova V."/>
            <person name="Makarenko M."/>
            <person name="Klepikova A."/>
            <person name="Omelchenko D."/>
            <person name="Novikova G."/>
            <person name="Obukhova E."/>
            <person name="Bogdanov V."/>
            <person name="Penin A."/>
            <person name="Logacheva M."/>
        </authorList>
    </citation>
    <scope>NUCLEOTIDE SEQUENCE</scope>
    <source>
        <strain evidence="1">Hsosn_3</strain>
        <tissue evidence="1">Leaf</tissue>
    </source>
</reference>
<dbReference type="EMBL" id="JAUIZM010000006">
    <property type="protein sequence ID" value="KAK1378878.1"/>
    <property type="molecule type" value="Genomic_DNA"/>
</dbReference>
<name>A0AAD8I4X3_9APIA</name>